<dbReference type="Proteomes" id="UP000694846">
    <property type="component" value="Unplaced"/>
</dbReference>
<evidence type="ECO:0000313" key="2">
    <source>
        <dbReference type="Proteomes" id="UP000694846"/>
    </source>
</evidence>
<sequence length="123" mass="14115">MKKNKTSNEKNKTKKTGAQINTDVVKKKKLTSRQRKAITKIIEKKKKNLKRSEMLNELKNFELSTPSLSLMTSISQTQTSGLRNSLREKKKHLMKPVMDNDNSDEIRVDEEDVGIELAENEIA</sequence>
<evidence type="ECO:0000256" key="1">
    <source>
        <dbReference type="SAM" id="MobiDB-lite"/>
    </source>
</evidence>
<evidence type="ECO:0000313" key="3">
    <source>
        <dbReference type="RefSeq" id="XP_025422972.1"/>
    </source>
</evidence>
<feature type="compositionally biased region" description="Basic and acidic residues" evidence="1">
    <location>
        <begin position="1"/>
        <end position="11"/>
    </location>
</feature>
<dbReference type="RefSeq" id="XP_025422972.1">
    <property type="nucleotide sequence ID" value="XM_025567187.1"/>
</dbReference>
<accession>A0A8B8GKJ4</accession>
<organism evidence="2 3">
    <name type="scientific">Sipha flava</name>
    <name type="common">yellow sugarcane aphid</name>
    <dbReference type="NCBI Taxonomy" id="143950"/>
    <lineage>
        <taxon>Eukaryota</taxon>
        <taxon>Metazoa</taxon>
        <taxon>Ecdysozoa</taxon>
        <taxon>Arthropoda</taxon>
        <taxon>Hexapoda</taxon>
        <taxon>Insecta</taxon>
        <taxon>Pterygota</taxon>
        <taxon>Neoptera</taxon>
        <taxon>Paraneoptera</taxon>
        <taxon>Hemiptera</taxon>
        <taxon>Sternorrhyncha</taxon>
        <taxon>Aphidomorpha</taxon>
        <taxon>Aphidoidea</taxon>
        <taxon>Aphididae</taxon>
        <taxon>Sipha</taxon>
    </lineage>
</organism>
<feature type="region of interest" description="Disordered" evidence="1">
    <location>
        <begin position="1"/>
        <end position="31"/>
    </location>
</feature>
<gene>
    <name evidence="3" type="primary">LOC112692511</name>
</gene>
<keyword evidence="2" id="KW-1185">Reference proteome</keyword>
<dbReference type="OrthoDB" id="6616829at2759"/>
<dbReference type="GeneID" id="112692511"/>
<proteinExistence type="predicted"/>
<reference evidence="3" key="1">
    <citation type="submission" date="2025-08" db="UniProtKB">
        <authorList>
            <consortium name="RefSeq"/>
        </authorList>
    </citation>
    <scope>IDENTIFICATION</scope>
    <source>
        <tissue evidence="3">Whole body</tissue>
    </source>
</reference>
<name>A0A8B8GKJ4_9HEMI</name>
<dbReference type="AlphaFoldDB" id="A0A8B8GKJ4"/>
<protein>
    <submittedName>
        <fullName evidence="3">Uncharacterized protein LOC112692511</fullName>
    </submittedName>
</protein>